<dbReference type="CDD" id="cd00446">
    <property type="entry name" value="GrpE"/>
    <property type="match status" value="1"/>
</dbReference>
<protein>
    <recommendedName>
        <fullName evidence="8 10">Protein GrpE</fullName>
    </recommendedName>
    <alternativeName>
        <fullName evidence="9 10">HSP-70 cofactor</fullName>
    </alternativeName>
</protein>
<dbReference type="RefSeq" id="WP_105959648.1">
    <property type="nucleotide sequence ID" value="NZ_PVNS01000010.1"/>
</dbReference>
<comment type="caution">
    <text evidence="14">The sequence shown here is derived from an EMBL/GenBank/DDBJ whole genome shotgun (WGS) entry which is preliminary data.</text>
</comment>
<comment type="similarity">
    <text evidence="2 10 12">Belongs to the GrpE family.</text>
</comment>
<evidence type="ECO:0000313" key="15">
    <source>
        <dbReference type="Proteomes" id="UP000243650"/>
    </source>
</evidence>
<dbReference type="SUPFAM" id="SSF58014">
    <property type="entry name" value="Coiled-coil domain of nucleotide exchange factor GrpE"/>
    <property type="match status" value="1"/>
</dbReference>
<dbReference type="NCBIfam" id="NF010738">
    <property type="entry name" value="PRK14140.1"/>
    <property type="match status" value="1"/>
</dbReference>
<dbReference type="SUPFAM" id="SSF51064">
    <property type="entry name" value="Head domain of nucleotide exchange factor GrpE"/>
    <property type="match status" value="1"/>
</dbReference>
<reference evidence="14 15" key="1">
    <citation type="submission" date="2018-03" db="EMBL/GenBank/DDBJ databases">
        <title>Bacillus urumqiensis sp. nov., a moderately haloalkaliphilic bacterium isolated from a salt lake.</title>
        <authorList>
            <person name="Zhao B."/>
            <person name="Liao Z."/>
        </authorList>
    </citation>
    <scope>NUCLEOTIDE SEQUENCE [LARGE SCALE GENOMIC DNA]</scope>
    <source>
        <strain evidence="14 15">BZ-SZ-XJ18</strain>
    </source>
</reference>
<comment type="subcellular location">
    <subcellularLocation>
        <location evidence="1 10">Cytoplasm</location>
    </subcellularLocation>
</comment>
<sequence>MFVADKENNVSPEEQEEVETVEAEEVKIVDSDSGEQTEEEASPESSEAADSELEKKVQEAQDRVLRIQADYDNFRRRTRQEKEAAAKYKSQQLAESLLPALDNFERALNMEPESEEAKNLYQGMKMVHQQMLEALRSEGVEPMEVKGQEFDPHLHEAVMQVEEEGFDSNVVVEELQKGYMLKDKVIRPAMVKVNG</sequence>
<evidence type="ECO:0000256" key="4">
    <source>
        <dbReference type="ARBA" id="ARBA00022490"/>
    </source>
</evidence>
<keyword evidence="6 10" id="KW-0143">Chaperone</keyword>
<evidence type="ECO:0000256" key="6">
    <source>
        <dbReference type="ARBA" id="ARBA00023186"/>
    </source>
</evidence>
<dbReference type="InterPro" id="IPR000740">
    <property type="entry name" value="GrpE"/>
</dbReference>
<feature type="compositionally biased region" description="Acidic residues" evidence="13">
    <location>
        <begin position="13"/>
        <end position="23"/>
    </location>
</feature>
<comment type="function">
    <text evidence="7 10 11">Participates actively in the response to hyperosmotic and heat shock by preventing the aggregation of stress-denatured proteins, in association with DnaK and GrpE. It is the nucleotide exchange factor for DnaK and may function as a thermosensor. Unfolded proteins bind initially to DnaJ; upon interaction with the DnaJ-bound protein, DnaK hydrolyzes its bound ATP, resulting in the formation of a stable complex. GrpE releases ADP from DnaK; ATP binding to DnaK triggers the release of the substrate protein, thus completing the reaction cycle. Several rounds of ATP-dependent interactions between DnaJ, DnaK and GrpE are required for fully efficient folding.</text>
</comment>
<dbReference type="FunFam" id="2.30.22.10:FF:000001">
    <property type="entry name" value="Protein GrpE"/>
    <property type="match status" value="1"/>
</dbReference>
<gene>
    <name evidence="10" type="primary">grpE</name>
    <name evidence="14" type="ORF">C6I21_11640</name>
</gene>
<dbReference type="OrthoDB" id="9812586at2"/>
<accession>A0A2P6MFM1</accession>
<dbReference type="EMBL" id="PVNS01000010">
    <property type="protein sequence ID" value="PRO65092.1"/>
    <property type="molecule type" value="Genomic_DNA"/>
</dbReference>
<dbReference type="InterPro" id="IPR013805">
    <property type="entry name" value="GrpE_CC"/>
</dbReference>
<dbReference type="GO" id="GO:0051082">
    <property type="term" value="F:unfolded protein binding"/>
    <property type="evidence" value="ECO:0007669"/>
    <property type="project" value="TreeGrafter"/>
</dbReference>
<evidence type="ECO:0000256" key="9">
    <source>
        <dbReference type="ARBA" id="ARBA00076414"/>
    </source>
</evidence>
<feature type="compositionally biased region" description="Acidic residues" evidence="13">
    <location>
        <begin position="32"/>
        <end position="51"/>
    </location>
</feature>
<dbReference type="Gene3D" id="3.90.20.20">
    <property type="match status" value="1"/>
</dbReference>
<dbReference type="GO" id="GO:0000774">
    <property type="term" value="F:adenyl-nucleotide exchange factor activity"/>
    <property type="evidence" value="ECO:0007669"/>
    <property type="project" value="InterPro"/>
</dbReference>
<evidence type="ECO:0000256" key="3">
    <source>
        <dbReference type="ARBA" id="ARBA00011738"/>
    </source>
</evidence>
<evidence type="ECO:0000313" key="14">
    <source>
        <dbReference type="EMBL" id="PRO65092.1"/>
    </source>
</evidence>
<dbReference type="GO" id="GO:0051087">
    <property type="term" value="F:protein-folding chaperone binding"/>
    <property type="evidence" value="ECO:0007669"/>
    <property type="project" value="InterPro"/>
</dbReference>
<evidence type="ECO:0000256" key="5">
    <source>
        <dbReference type="ARBA" id="ARBA00023016"/>
    </source>
</evidence>
<evidence type="ECO:0000256" key="13">
    <source>
        <dbReference type="SAM" id="MobiDB-lite"/>
    </source>
</evidence>
<dbReference type="AlphaFoldDB" id="A0A2P6MFM1"/>
<dbReference type="HAMAP" id="MF_01151">
    <property type="entry name" value="GrpE"/>
    <property type="match status" value="1"/>
</dbReference>
<dbReference type="PROSITE" id="PS01071">
    <property type="entry name" value="GRPE"/>
    <property type="match status" value="1"/>
</dbReference>
<dbReference type="GO" id="GO:0042803">
    <property type="term" value="F:protein homodimerization activity"/>
    <property type="evidence" value="ECO:0007669"/>
    <property type="project" value="InterPro"/>
</dbReference>
<keyword evidence="5 10" id="KW-0346">Stress response</keyword>
<dbReference type="GO" id="GO:0006457">
    <property type="term" value="P:protein folding"/>
    <property type="evidence" value="ECO:0007669"/>
    <property type="project" value="InterPro"/>
</dbReference>
<evidence type="ECO:0000256" key="1">
    <source>
        <dbReference type="ARBA" id="ARBA00004496"/>
    </source>
</evidence>
<evidence type="ECO:0000256" key="12">
    <source>
        <dbReference type="RuleBase" id="RU004478"/>
    </source>
</evidence>
<dbReference type="PANTHER" id="PTHR21237:SF23">
    <property type="entry name" value="GRPE PROTEIN HOMOLOG, MITOCHONDRIAL"/>
    <property type="match status" value="1"/>
</dbReference>
<evidence type="ECO:0000256" key="11">
    <source>
        <dbReference type="RuleBase" id="RU000639"/>
    </source>
</evidence>
<keyword evidence="15" id="KW-1185">Reference proteome</keyword>
<dbReference type="Gene3D" id="2.30.22.10">
    <property type="entry name" value="Head domain of nucleotide exchange factor GrpE"/>
    <property type="match status" value="1"/>
</dbReference>
<evidence type="ECO:0000256" key="2">
    <source>
        <dbReference type="ARBA" id="ARBA00009054"/>
    </source>
</evidence>
<dbReference type="GO" id="GO:0005737">
    <property type="term" value="C:cytoplasm"/>
    <property type="evidence" value="ECO:0007669"/>
    <property type="project" value="UniProtKB-SubCell"/>
</dbReference>
<dbReference type="PRINTS" id="PR00773">
    <property type="entry name" value="GRPEPROTEIN"/>
</dbReference>
<dbReference type="Pfam" id="PF01025">
    <property type="entry name" value="GrpE"/>
    <property type="match status" value="1"/>
</dbReference>
<feature type="region of interest" description="Disordered" evidence="13">
    <location>
        <begin position="1"/>
        <end position="59"/>
    </location>
</feature>
<dbReference type="InterPro" id="IPR009012">
    <property type="entry name" value="GrpE_head"/>
</dbReference>
<organism evidence="14 15">
    <name type="scientific">Alkalicoccus urumqiensis</name>
    <name type="common">Bacillus urumqiensis</name>
    <dbReference type="NCBI Taxonomy" id="1548213"/>
    <lineage>
        <taxon>Bacteria</taxon>
        <taxon>Bacillati</taxon>
        <taxon>Bacillota</taxon>
        <taxon>Bacilli</taxon>
        <taxon>Bacillales</taxon>
        <taxon>Bacillaceae</taxon>
        <taxon>Alkalicoccus</taxon>
    </lineage>
</organism>
<evidence type="ECO:0000256" key="10">
    <source>
        <dbReference type="HAMAP-Rule" id="MF_01151"/>
    </source>
</evidence>
<evidence type="ECO:0000256" key="8">
    <source>
        <dbReference type="ARBA" id="ARBA00072274"/>
    </source>
</evidence>
<dbReference type="Proteomes" id="UP000243650">
    <property type="component" value="Unassembled WGS sequence"/>
</dbReference>
<dbReference type="PANTHER" id="PTHR21237">
    <property type="entry name" value="GRPE PROTEIN"/>
    <property type="match status" value="1"/>
</dbReference>
<name>A0A2P6MFM1_ALKUR</name>
<evidence type="ECO:0000256" key="7">
    <source>
        <dbReference type="ARBA" id="ARBA00053401"/>
    </source>
</evidence>
<comment type="subunit">
    <text evidence="3 10">Homodimer.</text>
</comment>
<proteinExistence type="inferred from homology"/>
<keyword evidence="4 10" id="KW-0963">Cytoplasm</keyword>